<feature type="transmembrane region" description="Helical" evidence="1">
    <location>
        <begin position="70"/>
        <end position="96"/>
    </location>
</feature>
<reference evidence="2" key="1">
    <citation type="submission" date="2023-06" db="EMBL/GenBank/DDBJ databases">
        <authorList>
            <person name="Noh H."/>
        </authorList>
    </citation>
    <scope>NUCLEOTIDE SEQUENCE</scope>
    <source>
        <strain evidence="2">DUCC20226</strain>
    </source>
</reference>
<name>A0AAD9SPP8_PHOAM</name>
<evidence type="ECO:0000256" key="1">
    <source>
        <dbReference type="SAM" id="Phobius"/>
    </source>
</evidence>
<keyword evidence="3" id="KW-1185">Reference proteome</keyword>
<dbReference type="AlphaFoldDB" id="A0AAD9SPP8"/>
<gene>
    <name evidence="2" type="ORF">N8I77_000406</name>
</gene>
<protein>
    <submittedName>
        <fullName evidence="2">Uncharacterized protein</fullName>
    </submittedName>
</protein>
<feature type="transmembrane region" description="Helical" evidence="1">
    <location>
        <begin position="116"/>
        <end position="137"/>
    </location>
</feature>
<sequence>MWNEQLLEGNGVGNRVSMLDLGRAEGNSNVHQLYHHEHLEGNVIARDLAEKGVITDKGDGKLYCLNFVSVWGSAAAGFIVGVPVFSGFLCCVIWPIVAVRKYNADVQTSVQTGFAVGSFIVTASALLIALVTFLDAVGSNRGGERISESPLDWTGKSGP</sequence>
<evidence type="ECO:0000313" key="2">
    <source>
        <dbReference type="EMBL" id="KAK2613494.1"/>
    </source>
</evidence>
<comment type="caution">
    <text evidence="2">The sequence shown here is derived from an EMBL/GenBank/DDBJ whole genome shotgun (WGS) entry which is preliminary data.</text>
</comment>
<organism evidence="2 3">
    <name type="scientific">Phomopsis amygdali</name>
    <name type="common">Fusicoccum amygdali</name>
    <dbReference type="NCBI Taxonomy" id="1214568"/>
    <lineage>
        <taxon>Eukaryota</taxon>
        <taxon>Fungi</taxon>
        <taxon>Dikarya</taxon>
        <taxon>Ascomycota</taxon>
        <taxon>Pezizomycotina</taxon>
        <taxon>Sordariomycetes</taxon>
        <taxon>Sordariomycetidae</taxon>
        <taxon>Diaporthales</taxon>
        <taxon>Diaporthaceae</taxon>
        <taxon>Diaporthe</taxon>
    </lineage>
</organism>
<keyword evidence="1" id="KW-0812">Transmembrane</keyword>
<evidence type="ECO:0000313" key="3">
    <source>
        <dbReference type="Proteomes" id="UP001265746"/>
    </source>
</evidence>
<proteinExistence type="predicted"/>
<dbReference type="Proteomes" id="UP001265746">
    <property type="component" value="Unassembled WGS sequence"/>
</dbReference>
<accession>A0AAD9SPP8</accession>
<keyword evidence="1" id="KW-1133">Transmembrane helix</keyword>
<dbReference type="EMBL" id="JAUJFL010000001">
    <property type="protein sequence ID" value="KAK2613494.1"/>
    <property type="molecule type" value="Genomic_DNA"/>
</dbReference>
<keyword evidence="1" id="KW-0472">Membrane</keyword>